<dbReference type="Gene3D" id="1.10.357.10">
    <property type="entry name" value="Tetracycline Repressor, domain 2"/>
    <property type="match status" value="1"/>
</dbReference>
<proteinExistence type="predicted"/>
<dbReference type="InterPro" id="IPR009057">
    <property type="entry name" value="Homeodomain-like_sf"/>
</dbReference>
<dbReference type="GO" id="GO:0003677">
    <property type="term" value="F:DNA binding"/>
    <property type="evidence" value="ECO:0007669"/>
    <property type="project" value="UniProtKB-UniRule"/>
</dbReference>
<dbReference type="SUPFAM" id="SSF46689">
    <property type="entry name" value="Homeodomain-like"/>
    <property type="match status" value="1"/>
</dbReference>
<evidence type="ECO:0000313" key="4">
    <source>
        <dbReference type="EMBL" id="TEA00340.1"/>
    </source>
</evidence>
<protein>
    <submittedName>
        <fullName evidence="4">Bacterial regulatory protein, tetR family</fullName>
    </submittedName>
</protein>
<keyword evidence="1 2" id="KW-0238">DNA-binding</keyword>
<evidence type="ECO:0000259" key="3">
    <source>
        <dbReference type="PROSITE" id="PS50977"/>
    </source>
</evidence>
<reference evidence="4 5" key="1">
    <citation type="journal article" date="2019" name="Sci. Rep.">
        <title>Extended insight into the Mycobacterium chelonae-abscessus complex through whole genome sequencing of Mycobacterium salmoniphilum outbreak and Mycobacterium salmoniphilum-like strains.</title>
        <authorList>
            <person name="Behra P.R.K."/>
            <person name="Das S."/>
            <person name="Pettersson B.M.F."/>
            <person name="Shirreff L."/>
            <person name="DuCote T."/>
            <person name="Jacobsson K.G."/>
            <person name="Ennis D.G."/>
            <person name="Kirsebom L.A."/>
        </authorList>
    </citation>
    <scope>NUCLEOTIDE SEQUENCE [LARGE SCALE GENOMIC DNA]</scope>
    <source>
        <strain evidence="4 5">CCUG 60884</strain>
    </source>
</reference>
<evidence type="ECO:0000256" key="2">
    <source>
        <dbReference type="PROSITE-ProRule" id="PRU00335"/>
    </source>
</evidence>
<feature type="domain" description="HTH tetR-type" evidence="3">
    <location>
        <begin position="12"/>
        <end position="72"/>
    </location>
</feature>
<evidence type="ECO:0000313" key="5">
    <source>
        <dbReference type="Proteomes" id="UP000294604"/>
    </source>
</evidence>
<accession>A0A4R8SND4</accession>
<sequence length="206" mass="22917">MGTGCEEDADINAYRHRLLRGLETALAGNSFQQITIADIVRFAHTSRRTFYEHFESKEACLLALHRQASQDETAHTTGAVDRTAPWQTQLRQATEAWIGFVDARPAIMLSWIRDLPLLGESARRLQRDGADTFISTIQDICSSSEFRAAGGSPISRERALVLVGGMERLAAEAAHNDRKLAIYTEEAVQAALALMAPQLPYPRQHR</sequence>
<dbReference type="EMBL" id="PECL01000014">
    <property type="protein sequence ID" value="TEA00340.1"/>
    <property type="molecule type" value="Genomic_DNA"/>
</dbReference>
<dbReference type="AlphaFoldDB" id="A0A4R8SND4"/>
<organism evidence="4 5">
    <name type="scientific">Mycobacteroides salmoniphilum</name>
    <dbReference type="NCBI Taxonomy" id="404941"/>
    <lineage>
        <taxon>Bacteria</taxon>
        <taxon>Bacillati</taxon>
        <taxon>Actinomycetota</taxon>
        <taxon>Actinomycetes</taxon>
        <taxon>Mycobacteriales</taxon>
        <taxon>Mycobacteriaceae</taxon>
        <taxon>Mycobacteroides</taxon>
    </lineage>
</organism>
<dbReference type="Pfam" id="PF00440">
    <property type="entry name" value="TetR_N"/>
    <property type="match status" value="1"/>
</dbReference>
<dbReference type="InterPro" id="IPR001647">
    <property type="entry name" value="HTH_TetR"/>
</dbReference>
<comment type="caution">
    <text evidence="4">The sequence shown here is derived from an EMBL/GenBank/DDBJ whole genome shotgun (WGS) entry which is preliminary data.</text>
</comment>
<gene>
    <name evidence="4" type="ORF">CCUG60884_04230</name>
</gene>
<name>A0A4R8SND4_9MYCO</name>
<evidence type="ECO:0000256" key="1">
    <source>
        <dbReference type="ARBA" id="ARBA00023125"/>
    </source>
</evidence>
<feature type="DNA-binding region" description="H-T-H motif" evidence="2">
    <location>
        <begin position="35"/>
        <end position="54"/>
    </location>
</feature>
<dbReference type="Proteomes" id="UP000294604">
    <property type="component" value="Unassembled WGS sequence"/>
</dbReference>
<dbReference type="PROSITE" id="PS50977">
    <property type="entry name" value="HTH_TETR_2"/>
    <property type="match status" value="1"/>
</dbReference>